<keyword evidence="1" id="KW-0472">Membrane</keyword>
<proteinExistence type="predicted"/>
<feature type="transmembrane region" description="Helical" evidence="1">
    <location>
        <begin position="37"/>
        <end position="56"/>
    </location>
</feature>
<keyword evidence="3" id="KW-1185">Reference proteome</keyword>
<accession>A0ABR8SFP2</accession>
<reference evidence="2 3" key="1">
    <citation type="submission" date="2020-08" db="EMBL/GenBank/DDBJ databases">
        <title>A Genomic Blueprint of the Chicken Gut Microbiome.</title>
        <authorList>
            <person name="Gilroy R."/>
            <person name="Ravi A."/>
            <person name="Getino M."/>
            <person name="Pursley I."/>
            <person name="Horton D.L."/>
            <person name="Alikhan N.-F."/>
            <person name="Baker D."/>
            <person name="Gharbi K."/>
            <person name="Hall N."/>
            <person name="Watson M."/>
            <person name="Adriaenssens E.M."/>
            <person name="Foster-Nyarko E."/>
            <person name="Jarju S."/>
            <person name="Secka A."/>
            <person name="Antonio M."/>
            <person name="Oren A."/>
            <person name="Chaudhuri R."/>
            <person name="La Ragione R.M."/>
            <person name="Hildebrand F."/>
            <person name="Pallen M.J."/>
        </authorList>
    </citation>
    <scope>NUCLEOTIDE SEQUENCE [LARGE SCALE GENOMIC DNA]</scope>
    <source>
        <strain evidence="2 3">Sa2CVA6</strain>
    </source>
</reference>
<dbReference type="Proteomes" id="UP000634919">
    <property type="component" value="Unassembled WGS sequence"/>
</dbReference>
<name>A0ABR8SFP2_9BURK</name>
<protein>
    <submittedName>
        <fullName evidence="2">Uncharacterized protein</fullName>
    </submittedName>
</protein>
<feature type="transmembrane region" description="Helical" evidence="1">
    <location>
        <begin position="12"/>
        <end position="31"/>
    </location>
</feature>
<feature type="transmembrane region" description="Helical" evidence="1">
    <location>
        <begin position="77"/>
        <end position="98"/>
    </location>
</feature>
<keyword evidence="1" id="KW-0812">Transmembrane</keyword>
<keyword evidence="1" id="KW-1133">Transmembrane helix</keyword>
<evidence type="ECO:0000313" key="3">
    <source>
        <dbReference type="Proteomes" id="UP000634919"/>
    </source>
</evidence>
<evidence type="ECO:0000256" key="1">
    <source>
        <dbReference type="SAM" id="Phobius"/>
    </source>
</evidence>
<gene>
    <name evidence="2" type="ORF">H9646_17735</name>
</gene>
<dbReference type="RefSeq" id="WP_191724722.1">
    <property type="nucleotide sequence ID" value="NZ_JACSQK010000011.1"/>
</dbReference>
<evidence type="ECO:0000313" key="2">
    <source>
        <dbReference type="EMBL" id="MBD7962313.1"/>
    </source>
</evidence>
<comment type="caution">
    <text evidence="2">The sequence shown here is derived from an EMBL/GenBank/DDBJ whole genome shotgun (WGS) entry which is preliminary data.</text>
</comment>
<sequence length="99" mass="10992">MATEPAPQRIIKSWLGMGMGVFCTLLSLVSWLNTKDISYLVAIAGFICWTFAWSQMGASFNLPLRDMFRQSVQLSRASLICTIAGLALVCTSLAMRWLL</sequence>
<dbReference type="EMBL" id="JACSQK010000011">
    <property type="protein sequence ID" value="MBD7962313.1"/>
    <property type="molecule type" value="Genomic_DNA"/>
</dbReference>
<organism evidence="2 3">
    <name type="scientific">Comamonas avium</name>
    <dbReference type="NCBI Taxonomy" id="2762231"/>
    <lineage>
        <taxon>Bacteria</taxon>
        <taxon>Pseudomonadati</taxon>
        <taxon>Pseudomonadota</taxon>
        <taxon>Betaproteobacteria</taxon>
        <taxon>Burkholderiales</taxon>
        <taxon>Comamonadaceae</taxon>
        <taxon>Comamonas</taxon>
    </lineage>
</organism>